<dbReference type="InterPro" id="IPR036465">
    <property type="entry name" value="vWFA_dom_sf"/>
</dbReference>
<dbReference type="Gene3D" id="3.40.50.410">
    <property type="entry name" value="von Willebrand factor, type A domain"/>
    <property type="match status" value="1"/>
</dbReference>
<protein>
    <recommendedName>
        <fullName evidence="6">HYR domain-containing protein</fullName>
    </recommendedName>
</protein>
<feature type="domain" description="HYR" evidence="3">
    <location>
        <begin position="382"/>
        <end position="483"/>
    </location>
</feature>
<dbReference type="InterPro" id="IPR002035">
    <property type="entry name" value="VWF_A"/>
</dbReference>
<dbReference type="Proteomes" id="UP000660675">
    <property type="component" value="Unassembled WGS sequence"/>
</dbReference>
<dbReference type="SMART" id="SM00327">
    <property type="entry name" value="VWA"/>
    <property type="match status" value="1"/>
</dbReference>
<dbReference type="Pfam" id="PF00092">
    <property type="entry name" value="VWA"/>
    <property type="match status" value="1"/>
</dbReference>
<dbReference type="EMBL" id="BMTF01000019">
    <property type="protein sequence ID" value="GGV91506.1"/>
    <property type="molecule type" value="Genomic_DNA"/>
</dbReference>
<dbReference type="Gene3D" id="2.60.40.10">
    <property type="entry name" value="Immunoglobulins"/>
    <property type="match status" value="1"/>
</dbReference>
<dbReference type="RefSeq" id="WP_229867208.1">
    <property type="nucleotide sequence ID" value="NZ_BMTF01000019.1"/>
</dbReference>
<organism evidence="4 5">
    <name type="scientific">Streptomyces gelaticus</name>
    <dbReference type="NCBI Taxonomy" id="285446"/>
    <lineage>
        <taxon>Bacteria</taxon>
        <taxon>Bacillati</taxon>
        <taxon>Actinomycetota</taxon>
        <taxon>Actinomycetes</taxon>
        <taxon>Kitasatosporales</taxon>
        <taxon>Streptomycetaceae</taxon>
        <taxon>Streptomyces</taxon>
    </lineage>
</organism>
<gene>
    <name evidence="4" type="ORF">GCM10015535_49810</name>
</gene>
<keyword evidence="5" id="KW-1185">Reference proteome</keyword>
<comment type="caution">
    <text evidence="4">The sequence shown here is derived from an EMBL/GenBank/DDBJ whole genome shotgun (WGS) entry which is preliminary data.</text>
</comment>
<evidence type="ECO:0000256" key="1">
    <source>
        <dbReference type="ARBA" id="ARBA00022737"/>
    </source>
</evidence>
<evidence type="ECO:0000259" key="3">
    <source>
        <dbReference type="PROSITE" id="PS50825"/>
    </source>
</evidence>
<dbReference type="CDD" id="cd00198">
    <property type="entry name" value="vWFA"/>
    <property type="match status" value="1"/>
</dbReference>
<dbReference type="SUPFAM" id="SSF53300">
    <property type="entry name" value="vWA-like"/>
    <property type="match status" value="1"/>
</dbReference>
<sequence length="704" mass="74970">MRWFQPLQRALRVPWSRRSGSIRTRRTPGFRPSASRRTLAVLRVPALALLLVATGIAPGSAVTTSAPAVAVPEPWVTPAEFTDAVDPGGSTGVDKQVRTPAIPPRPDVILLVDGTGSMDLPIRRVRERIPQITKAIRDEQADSRFAVATFGDQQVDPDAGFKVLQGLTYDLGEVQTGVDQLKAEMGEYSIGPPEDWIYALWKLANGGDGKTVFRPDSSPVIVLVGDASSHEPSNYKYYLNDAEVALQDAGVRLIAVGLTSDKGDGLNGNGQIPDYPNDKKHDPDQALRLANATNGRMIEGIEGDDVVDAIIEGFRNLPTNVSYRLDNCDPHLSVGLDPPTRQLTSGDTAHFAENIDVSADAPQGTRLSCTVQFLMGTQVPGAETIGPAAAADPDFQEQINIDVNDIDAPVVTVDDLTVRAKDKKGARVTYAATAQDATDGTLPVTCTPASGSLFPVGRTTVTCSATDSAGNTGTDTAEIEVLEAPVPPSADVAMKVDVSPDRTYTGRPARARFVVTNAGPDPATGVVIGSAWPEPSKGRDRSLPALTRCTAAKPCTIPAGGRIEVTQTATYRAAVTGDVRATVRGTLPDRRKADNRDTDRLRVLKPSLTVTPQVAKPGQPVLARGKDYPPGATVRFTWNTGITPGGATASVGRDGTFEVQVLVLRKDKLGPRELRADSHDLDRLKKPVLVVQRNLQPPDFAGRA</sequence>
<name>A0ABQ2W3Q7_9ACTN</name>
<dbReference type="InterPro" id="IPR013783">
    <property type="entry name" value="Ig-like_fold"/>
</dbReference>
<dbReference type="PROSITE" id="PS50825">
    <property type="entry name" value="HYR"/>
    <property type="match status" value="1"/>
</dbReference>
<feature type="domain" description="VWFA" evidence="2">
    <location>
        <begin position="107"/>
        <end position="310"/>
    </location>
</feature>
<keyword evidence="1" id="KW-0677">Repeat</keyword>
<reference evidence="5" key="1">
    <citation type="journal article" date="2019" name="Int. J. Syst. Evol. Microbiol.">
        <title>The Global Catalogue of Microorganisms (GCM) 10K type strain sequencing project: providing services to taxonomists for standard genome sequencing and annotation.</title>
        <authorList>
            <consortium name="The Broad Institute Genomics Platform"/>
            <consortium name="The Broad Institute Genome Sequencing Center for Infectious Disease"/>
            <person name="Wu L."/>
            <person name="Ma J."/>
        </authorList>
    </citation>
    <scope>NUCLEOTIDE SEQUENCE [LARGE SCALE GENOMIC DNA]</scope>
    <source>
        <strain evidence="5">JCM 4376</strain>
    </source>
</reference>
<evidence type="ECO:0000313" key="5">
    <source>
        <dbReference type="Proteomes" id="UP000660675"/>
    </source>
</evidence>
<evidence type="ECO:0008006" key="6">
    <source>
        <dbReference type="Google" id="ProtNLM"/>
    </source>
</evidence>
<dbReference type="PROSITE" id="PS50234">
    <property type="entry name" value="VWFA"/>
    <property type="match status" value="1"/>
</dbReference>
<proteinExistence type="predicted"/>
<accession>A0ABQ2W3Q7</accession>
<evidence type="ECO:0000313" key="4">
    <source>
        <dbReference type="EMBL" id="GGV91506.1"/>
    </source>
</evidence>
<evidence type="ECO:0000259" key="2">
    <source>
        <dbReference type="PROSITE" id="PS50234"/>
    </source>
</evidence>
<dbReference type="InterPro" id="IPR003410">
    <property type="entry name" value="HYR_dom"/>
</dbReference>
<dbReference type="Pfam" id="PF02494">
    <property type="entry name" value="HYR"/>
    <property type="match status" value="1"/>
</dbReference>